<name>A0AA38HG40_9CUCU</name>
<dbReference type="EMBL" id="JALNTZ010003889">
    <property type="protein sequence ID" value="KAJ3615801.1"/>
    <property type="molecule type" value="Genomic_DNA"/>
</dbReference>
<dbReference type="AlphaFoldDB" id="A0AA38HG40"/>
<comment type="caution">
    <text evidence="1">The sequence shown here is derived from an EMBL/GenBank/DDBJ whole genome shotgun (WGS) entry which is preliminary data.</text>
</comment>
<keyword evidence="2" id="KW-1185">Reference proteome</keyword>
<sequence length="152" mass="17281">MSFCKWSGAAANTYEMPPTGSNYFFWIRLGRVLMDFLGWPSLELSRGAPTQQTFPILMETEGEESVKISPNFYCCHILCPPFEGNNLFAPFLGVLQAVVKVGLFTVIFRFDRYAFGAFFSFIIRKPVSHEGPRGERTLTMAGLARCFRDYHP</sequence>
<accession>A0AA38HG40</accession>
<gene>
    <name evidence="1" type="ORF">Zmor_012287</name>
</gene>
<organism evidence="1 2">
    <name type="scientific">Zophobas morio</name>
    <dbReference type="NCBI Taxonomy" id="2755281"/>
    <lineage>
        <taxon>Eukaryota</taxon>
        <taxon>Metazoa</taxon>
        <taxon>Ecdysozoa</taxon>
        <taxon>Arthropoda</taxon>
        <taxon>Hexapoda</taxon>
        <taxon>Insecta</taxon>
        <taxon>Pterygota</taxon>
        <taxon>Neoptera</taxon>
        <taxon>Endopterygota</taxon>
        <taxon>Coleoptera</taxon>
        <taxon>Polyphaga</taxon>
        <taxon>Cucujiformia</taxon>
        <taxon>Tenebrionidae</taxon>
        <taxon>Zophobas</taxon>
    </lineage>
</organism>
<reference evidence="1" key="1">
    <citation type="journal article" date="2023" name="G3 (Bethesda)">
        <title>Whole genome assemblies of Zophobas morio and Tenebrio molitor.</title>
        <authorList>
            <person name="Kaur S."/>
            <person name="Stinson S.A."/>
            <person name="diCenzo G.C."/>
        </authorList>
    </citation>
    <scope>NUCLEOTIDE SEQUENCE</scope>
    <source>
        <strain evidence="1">QUZm001</strain>
    </source>
</reference>
<protein>
    <submittedName>
        <fullName evidence="1">Uncharacterized protein</fullName>
    </submittedName>
</protein>
<dbReference type="Proteomes" id="UP001168821">
    <property type="component" value="Unassembled WGS sequence"/>
</dbReference>
<proteinExistence type="predicted"/>
<evidence type="ECO:0000313" key="1">
    <source>
        <dbReference type="EMBL" id="KAJ3615801.1"/>
    </source>
</evidence>
<evidence type="ECO:0000313" key="2">
    <source>
        <dbReference type="Proteomes" id="UP001168821"/>
    </source>
</evidence>